<sequence>MCAPARSATWHWRFTDWATRTACCRSSITRHAGRSASASLCRAMCSLAAL</sequence>
<proteinExistence type="predicted"/>
<organism evidence="1">
    <name type="scientific">Siphoviridae sp. cttWj13</name>
    <dbReference type="NCBI Taxonomy" id="2826494"/>
    <lineage>
        <taxon>Viruses</taxon>
        <taxon>Duplodnaviria</taxon>
        <taxon>Heunggongvirae</taxon>
        <taxon>Uroviricota</taxon>
        <taxon>Caudoviricetes</taxon>
    </lineage>
</organism>
<protein>
    <submittedName>
        <fullName evidence="1">Uncharacterized protein</fullName>
    </submittedName>
</protein>
<reference evidence="1" key="1">
    <citation type="journal article" date="2021" name="Proc. Natl. Acad. Sci. U.S.A.">
        <title>A Catalog of Tens of Thousands of Viruses from Human Metagenomes Reveals Hidden Associations with Chronic Diseases.</title>
        <authorList>
            <person name="Tisza M.J."/>
            <person name="Buck C.B."/>
        </authorList>
    </citation>
    <scope>NUCLEOTIDE SEQUENCE</scope>
    <source>
        <strain evidence="1">CttWj13</strain>
    </source>
</reference>
<accession>A0A8S5QYR3</accession>
<name>A0A8S5QYR3_9CAUD</name>
<evidence type="ECO:0000313" key="1">
    <source>
        <dbReference type="EMBL" id="DAE23961.1"/>
    </source>
</evidence>
<dbReference type="EMBL" id="BK015763">
    <property type="protein sequence ID" value="DAE23961.1"/>
    <property type="molecule type" value="Genomic_DNA"/>
</dbReference>